<sequence length="683" mass="74864">MREKLAVTAMVIMLALFALIFRLWKIQNDNSEAFNQKVLSQQRYDSREIPYRRGDIVDRNGTYLATTNKVYNLILDPSQINSDQEDYLEPTVSLLSEVFGYSQDELRQIIADRSTSHYVRYAKQLSHDQKEQFEERKAEVNKGYKTEGDPHRVHGIWFEDSYLRQYPYNALACNVIGFSLSDGAEGAGGIEQYYNSELIGIPGREYGYLNDDSNLERVIKPAEDGNTLVSTIDMKVQSTVEKYIAQFEAEMGGDTVACVVMDPRNGEILGMATNHRFDLNNPRDLSVIYNEEQLAELDEEAKTEALFSLWRNFCVSDSYEPGSTAKIFTVAAGMENGAISGSESYDCGGYLEVGGWQIHCSKRTGHGMLTVTEGLMQSCNVVMMRIAQTLGKENFCKVQRLFGFGSRTGIDLPGEADTSAFIHTPEDMSSSDLATNSFGQNFNCTMVQLASAFASAINGGSYYQPHVVKQVLNAQGAVVRDIQPELVRETCSAETSAFLRTALLRTVSEGTGKAAGVDGYEIGGKTGTAEKYPRKNGNYLVSFCGFAPADNPQVLCYVVVDTPHTADQPHSTYASGIFHNIMAEILSYLNVFPASAALEPAAENAGLPESEGISDLSETAPEPETETLPPVYDTEEYVENAAEGAELPGAPAGVDAEVAAESGAQTEPQEEDTEEASPVEEGQ</sequence>
<dbReference type="SUPFAM" id="SSF56519">
    <property type="entry name" value="Penicillin binding protein dimerisation domain"/>
    <property type="match status" value="1"/>
</dbReference>
<protein>
    <submittedName>
        <fullName evidence="8">Stage V sporulation protein D (Sporulation-specific penicillin-binding protein)</fullName>
    </submittedName>
</protein>
<reference evidence="8" key="1">
    <citation type="submission" date="2023-07" db="EMBL/GenBank/DDBJ databases">
        <title>Genomic Encyclopedia of Type Strains, Phase IV (KMG-IV): sequencing the most valuable type-strain genomes for metagenomic binning, comparative biology and taxonomic classification.</title>
        <authorList>
            <person name="Goeker M."/>
        </authorList>
    </citation>
    <scope>NUCLEOTIDE SEQUENCE</scope>
    <source>
        <strain evidence="8">DSM 19659</strain>
    </source>
</reference>
<feature type="domain" description="Penicillin-binding protein transpeptidase" evidence="6">
    <location>
        <begin position="257"/>
        <end position="582"/>
    </location>
</feature>
<feature type="compositionally biased region" description="Acidic residues" evidence="4">
    <location>
        <begin position="668"/>
        <end position="683"/>
    </location>
</feature>
<comment type="subcellular location">
    <subcellularLocation>
        <location evidence="1">Membrane</location>
    </subcellularLocation>
</comment>
<keyword evidence="9" id="KW-1185">Reference proteome</keyword>
<evidence type="ECO:0000313" key="8">
    <source>
        <dbReference type="EMBL" id="MDQ0151942.1"/>
    </source>
</evidence>
<evidence type="ECO:0000256" key="1">
    <source>
        <dbReference type="ARBA" id="ARBA00004370"/>
    </source>
</evidence>
<dbReference type="InterPro" id="IPR036138">
    <property type="entry name" value="PBP_dimer_sf"/>
</dbReference>
<evidence type="ECO:0000256" key="2">
    <source>
        <dbReference type="ARBA" id="ARBA00007171"/>
    </source>
</evidence>
<dbReference type="GO" id="GO:0008658">
    <property type="term" value="F:penicillin binding"/>
    <property type="evidence" value="ECO:0007669"/>
    <property type="project" value="InterPro"/>
</dbReference>
<gene>
    <name evidence="8" type="ORF">J2S20_000624</name>
</gene>
<feature type="transmembrane region" description="Helical" evidence="5">
    <location>
        <begin position="5"/>
        <end position="24"/>
    </location>
</feature>
<evidence type="ECO:0000259" key="7">
    <source>
        <dbReference type="Pfam" id="PF03717"/>
    </source>
</evidence>
<dbReference type="EMBL" id="JAUSTO010000003">
    <property type="protein sequence ID" value="MDQ0151942.1"/>
    <property type="molecule type" value="Genomic_DNA"/>
</dbReference>
<dbReference type="GO" id="GO:0005886">
    <property type="term" value="C:plasma membrane"/>
    <property type="evidence" value="ECO:0007669"/>
    <property type="project" value="TreeGrafter"/>
</dbReference>
<evidence type="ECO:0000256" key="4">
    <source>
        <dbReference type="SAM" id="MobiDB-lite"/>
    </source>
</evidence>
<dbReference type="GO" id="GO:0071555">
    <property type="term" value="P:cell wall organization"/>
    <property type="evidence" value="ECO:0007669"/>
    <property type="project" value="TreeGrafter"/>
</dbReference>
<dbReference type="Pfam" id="PF03717">
    <property type="entry name" value="PBP_dimer"/>
    <property type="match status" value="1"/>
</dbReference>
<dbReference type="PANTHER" id="PTHR30627:SF1">
    <property type="entry name" value="PEPTIDOGLYCAN D,D-TRANSPEPTIDASE FTSI"/>
    <property type="match status" value="1"/>
</dbReference>
<keyword evidence="3 5" id="KW-0472">Membrane</keyword>
<comment type="similarity">
    <text evidence="2">Belongs to the transpeptidase family.</text>
</comment>
<evidence type="ECO:0000256" key="3">
    <source>
        <dbReference type="ARBA" id="ARBA00023136"/>
    </source>
</evidence>
<evidence type="ECO:0000256" key="5">
    <source>
        <dbReference type="SAM" id="Phobius"/>
    </source>
</evidence>
<dbReference type="PANTHER" id="PTHR30627">
    <property type="entry name" value="PEPTIDOGLYCAN D,D-TRANSPEPTIDASE"/>
    <property type="match status" value="1"/>
</dbReference>
<dbReference type="InterPro" id="IPR012338">
    <property type="entry name" value="Beta-lactam/transpept-like"/>
</dbReference>
<feature type="compositionally biased region" description="Low complexity" evidence="4">
    <location>
        <begin position="618"/>
        <end position="630"/>
    </location>
</feature>
<proteinExistence type="inferred from homology"/>
<evidence type="ECO:0000259" key="6">
    <source>
        <dbReference type="Pfam" id="PF00905"/>
    </source>
</evidence>
<dbReference type="Proteomes" id="UP001241537">
    <property type="component" value="Unassembled WGS sequence"/>
</dbReference>
<feature type="region of interest" description="Disordered" evidence="4">
    <location>
        <begin position="603"/>
        <end position="683"/>
    </location>
</feature>
<comment type="caution">
    <text evidence="8">The sequence shown here is derived from an EMBL/GenBank/DDBJ whole genome shotgun (WGS) entry which is preliminary data.</text>
</comment>
<organism evidence="8 9">
    <name type="scientific">Moryella indoligenes</name>
    <dbReference type="NCBI Taxonomy" id="371674"/>
    <lineage>
        <taxon>Bacteria</taxon>
        <taxon>Bacillati</taxon>
        <taxon>Bacillota</taxon>
        <taxon>Clostridia</taxon>
        <taxon>Lachnospirales</taxon>
        <taxon>Lachnospiraceae</taxon>
        <taxon>Moryella</taxon>
    </lineage>
</organism>
<feature type="domain" description="Penicillin-binding protein dimerisation" evidence="7">
    <location>
        <begin position="49"/>
        <end position="214"/>
    </location>
</feature>
<dbReference type="Pfam" id="PF00905">
    <property type="entry name" value="Transpeptidase"/>
    <property type="match status" value="1"/>
</dbReference>
<dbReference type="InterPro" id="IPR005311">
    <property type="entry name" value="PBP_dimer"/>
</dbReference>
<dbReference type="Gene3D" id="3.40.710.10">
    <property type="entry name" value="DD-peptidase/beta-lactamase superfamily"/>
    <property type="match status" value="1"/>
</dbReference>
<dbReference type="AlphaFoldDB" id="A0AAE3V9A6"/>
<keyword evidence="5" id="KW-1133">Transmembrane helix</keyword>
<feature type="compositionally biased region" description="Low complexity" evidence="4">
    <location>
        <begin position="641"/>
        <end position="653"/>
    </location>
</feature>
<dbReference type="SUPFAM" id="SSF56601">
    <property type="entry name" value="beta-lactamase/transpeptidase-like"/>
    <property type="match status" value="1"/>
</dbReference>
<accession>A0AAE3V9A6</accession>
<dbReference type="Gene3D" id="3.90.1310.10">
    <property type="entry name" value="Penicillin-binding protein 2a (Domain 2)"/>
    <property type="match status" value="1"/>
</dbReference>
<dbReference type="InterPro" id="IPR050515">
    <property type="entry name" value="Beta-lactam/transpept"/>
</dbReference>
<evidence type="ECO:0000313" key="9">
    <source>
        <dbReference type="Proteomes" id="UP001241537"/>
    </source>
</evidence>
<name>A0AAE3V9A6_9FIRM</name>
<keyword evidence="5" id="KW-0812">Transmembrane</keyword>
<dbReference type="InterPro" id="IPR001460">
    <property type="entry name" value="PCN-bd_Tpept"/>
</dbReference>